<keyword evidence="3" id="KW-1185">Reference proteome</keyword>
<evidence type="ECO:0000313" key="2">
    <source>
        <dbReference type="EMBL" id="MDN4161014.1"/>
    </source>
</evidence>
<reference evidence="2" key="1">
    <citation type="submission" date="2023-06" db="EMBL/GenBank/DDBJ databases">
        <title>Draft genome sequence of Nocardioides sp. SOB72.</title>
        <authorList>
            <person name="Zhang G."/>
        </authorList>
    </citation>
    <scope>NUCLEOTIDE SEQUENCE</scope>
    <source>
        <strain evidence="2">SOB72</strain>
    </source>
</reference>
<gene>
    <name evidence="2" type="ORF">QWY29_06565</name>
</gene>
<evidence type="ECO:0000256" key="1">
    <source>
        <dbReference type="SAM" id="MobiDB-lite"/>
    </source>
</evidence>
<name>A0ABT8ESB4_9ACTN</name>
<dbReference type="InterPro" id="IPR027417">
    <property type="entry name" value="P-loop_NTPase"/>
</dbReference>
<sequence length="362" mass="40174">MSTPSVPPVPQTPPAKRRVVFVVGSGRSGTSTMSGTLQTLGMHVPQPEVQADETNPKGFGEPQWVVDFHHELLQRCNVAVSDARPAAWFEAGKLATFEPLRGRLHAWLEQQFVEGGPEVVVKDPRLAWFMGLWRSAALRCDATPAYVTMLRPPTEVVGSKQKYYAGGRTSSTAGEISRAAAWVNMMLHTERSTRGSARAFVRYHDMLTDWTIPVFGLGQLFDLDAVKSASANDIRKVHQFIDPTLRRVQLTWDDVRVPARLREVAEESWQQLDRLADPDGDVPEVHDRLDELRTAYAELYEEAEALSESTALAAKREGQAQKPQPDQLAVGRRGADRIPHGVRAMVPASARRGLRKALGKSR</sequence>
<proteinExistence type="predicted"/>
<feature type="region of interest" description="Disordered" evidence="1">
    <location>
        <begin position="311"/>
        <end position="362"/>
    </location>
</feature>
<feature type="compositionally biased region" description="Basic residues" evidence="1">
    <location>
        <begin position="352"/>
        <end position="362"/>
    </location>
</feature>
<dbReference type="Gene3D" id="3.40.50.300">
    <property type="entry name" value="P-loop containing nucleotide triphosphate hydrolases"/>
    <property type="match status" value="1"/>
</dbReference>
<accession>A0ABT8ESB4</accession>
<organism evidence="2 3">
    <name type="scientific">Nocardioides abyssi</name>
    <dbReference type="NCBI Taxonomy" id="3058370"/>
    <lineage>
        <taxon>Bacteria</taxon>
        <taxon>Bacillati</taxon>
        <taxon>Actinomycetota</taxon>
        <taxon>Actinomycetes</taxon>
        <taxon>Propionibacteriales</taxon>
        <taxon>Nocardioidaceae</taxon>
        <taxon>Nocardioides</taxon>
    </lineage>
</organism>
<dbReference type="EMBL" id="JAUHJR010000002">
    <property type="protein sequence ID" value="MDN4161014.1"/>
    <property type="molecule type" value="Genomic_DNA"/>
</dbReference>
<dbReference type="RefSeq" id="WP_300959894.1">
    <property type="nucleotide sequence ID" value="NZ_JAUHJR010000002.1"/>
</dbReference>
<evidence type="ECO:0000313" key="3">
    <source>
        <dbReference type="Proteomes" id="UP001168537"/>
    </source>
</evidence>
<dbReference type="Proteomes" id="UP001168537">
    <property type="component" value="Unassembled WGS sequence"/>
</dbReference>
<comment type="caution">
    <text evidence="2">The sequence shown here is derived from an EMBL/GenBank/DDBJ whole genome shotgun (WGS) entry which is preliminary data.</text>
</comment>
<dbReference type="SUPFAM" id="SSF52540">
    <property type="entry name" value="P-loop containing nucleoside triphosphate hydrolases"/>
    <property type="match status" value="1"/>
</dbReference>
<protein>
    <submittedName>
        <fullName evidence="2">Sulfotransferase family protein</fullName>
    </submittedName>
</protein>